<organism evidence="4 5">
    <name type="scientific">Gallaecimonas pentaromativorans</name>
    <dbReference type="NCBI Taxonomy" id="584787"/>
    <lineage>
        <taxon>Bacteria</taxon>
        <taxon>Pseudomonadati</taxon>
        <taxon>Pseudomonadota</taxon>
        <taxon>Gammaproteobacteria</taxon>
        <taxon>Enterobacterales</taxon>
        <taxon>Gallaecimonadaceae</taxon>
        <taxon>Gallaecimonas</taxon>
    </lineage>
</organism>
<dbReference type="SUPFAM" id="SSF102405">
    <property type="entry name" value="MCP/YpsA-like"/>
    <property type="match status" value="1"/>
</dbReference>
<dbReference type="InterPro" id="IPR005269">
    <property type="entry name" value="LOG"/>
</dbReference>
<evidence type="ECO:0000313" key="5">
    <source>
        <dbReference type="Proteomes" id="UP000268033"/>
    </source>
</evidence>
<evidence type="ECO:0000256" key="1">
    <source>
        <dbReference type="ARBA" id="ARBA00000274"/>
    </source>
</evidence>
<evidence type="ECO:0000256" key="3">
    <source>
        <dbReference type="RuleBase" id="RU363015"/>
    </source>
</evidence>
<comment type="similarity">
    <text evidence="2 3">Belongs to the LOG family.</text>
</comment>
<dbReference type="GO" id="GO:0009691">
    <property type="term" value="P:cytokinin biosynthetic process"/>
    <property type="evidence" value="ECO:0007669"/>
    <property type="project" value="UniProtKB-UniRule"/>
</dbReference>
<dbReference type="NCBIfam" id="TIGR00730">
    <property type="entry name" value="Rossman fold protein, TIGR00730 family"/>
    <property type="match status" value="1"/>
</dbReference>
<dbReference type="GO" id="GO:0005829">
    <property type="term" value="C:cytosol"/>
    <property type="evidence" value="ECO:0007669"/>
    <property type="project" value="TreeGrafter"/>
</dbReference>
<protein>
    <recommendedName>
        <fullName evidence="3">Cytokinin riboside 5'-monophosphate phosphoribohydrolase</fullName>
        <ecNumber evidence="3">3.2.2.n1</ecNumber>
    </recommendedName>
</protein>
<dbReference type="GO" id="GO:0008714">
    <property type="term" value="F:AMP nucleosidase activity"/>
    <property type="evidence" value="ECO:0007669"/>
    <property type="project" value="UniProtKB-EC"/>
</dbReference>
<dbReference type="STRING" id="584787.GCA_001247655_00508"/>
<dbReference type="AlphaFoldDB" id="A0A3N1PTL8"/>
<sequence length="187" mass="20094">METVAVFCGSRPGVNPLFKSAARALGQCLAERNISLVYGGGRVGLMGTVADAVLAAGGKAIGVIPQALLDKEVGHKGLTKLHIVRDMHERKAMMAQLSGGFIALPGGAGTLEEVAEVWTWAMLGYHHKPIGLLNLAGFYNPLIAQSQNYVNEGFLDERHHQMLIVETEPGAMLERFLDYQAPASKWG</sequence>
<name>A0A3N1PTL8_9GAMM</name>
<dbReference type="EC" id="3.2.2.n1" evidence="3"/>
<dbReference type="Gene3D" id="3.40.50.450">
    <property type="match status" value="1"/>
</dbReference>
<proteinExistence type="inferred from homology"/>
<comment type="caution">
    <text evidence="4">The sequence shown here is derived from an EMBL/GenBank/DDBJ whole genome shotgun (WGS) entry which is preliminary data.</text>
</comment>
<evidence type="ECO:0000256" key="2">
    <source>
        <dbReference type="ARBA" id="ARBA00006763"/>
    </source>
</evidence>
<accession>A0A3N1PTL8</accession>
<evidence type="ECO:0000313" key="4">
    <source>
        <dbReference type="EMBL" id="ROQ30080.1"/>
    </source>
</evidence>
<dbReference type="EMBL" id="RJUL01000002">
    <property type="protein sequence ID" value="ROQ30080.1"/>
    <property type="molecule type" value="Genomic_DNA"/>
</dbReference>
<dbReference type="InterPro" id="IPR031100">
    <property type="entry name" value="LOG_fam"/>
</dbReference>
<dbReference type="PANTHER" id="PTHR31223:SF70">
    <property type="entry name" value="LOG FAMILY PROTEIN YJL055W"/>
    <property type="match status" value="1"/>
</dbReference>
<gene>
    <name evidence="4" type="ORF">EDC28_102473</name>
</gene>
<dbReference type="Pfam" id="PF03641">
    <property type="entry name" value="Lysine_decarbox"/>
    <property type="match status" value="1"/>
</dbReference>
<keyword evidence="3" id="KW-0378">Hydrolase</keyword>
<keyword evidence="5" id="KW-1185">Reference proteome</keyword>
<comment type="catalytic activity">
    <reaction evidence="1">
        <text>AMP + H2O = D-ribose 5-phosphate + adenine</text>
        <dbReference type="Rhea" id="RHEA:20129"/>
        <dbReference type="ChEBI" id="CHEBI:15377"/>
        <dbReference type="ChEBI" id="CHEBI:16708"/>
        <dbReference type="ChEBI" id="CHEBI:78346"/>
        <dbReference type="ChEBI" id="CHEBI:456215"/>
        <dbReference type="EC" id="3.2.2.4"/>
    </reaction>
</comment>
<dbReference type="PANTHER" id="PTHR31223">
    <property type="entry name" value="LOG FAMILY PROTEIN YJL055W"/>
    <property type="match status" value="1"/>
</dbReference>
<dbReference type="RefSeq" id="WP_123420876.1">
    <property type="nucleotide sequence ID" value="NZ_RJUL01000002.1"/>
</dbReference>
<keyword evidence="3" id="KW-0203">Cytokinin biosynthesis</keyword>
<dbReference type="Proteomes" id="UP000268033">
    <property type="component" value="Unassembled WGS sequence"/>
</dbReference>
<reference evidence="4 5" key="1">
    <citation type="submission" date="2018-11" db="EMBL/GenBank/DDBJ databases">
        <title>Genomic Encyclopedia of Type Strains, Phase IV (KMG-IV): sequencing the most valuable type-strain genomes for metagenomic binning, comparative biology and taxonomic classification.</title>
        <authorList>
            <person name="Goeker M."/>
        </authorList>
    </citation>
    <scope>NUCLEOTIDE SEQUENCE [LARGE SCALE GENOMIC DNA]</scope>
    <source>
        <strain evidence="4 5">DSM 21945</strain>
    </source>
</reference>